<name>A0A6A7BZY9_9PEZI</name>
<gene>
    <name evidence="2" type="ORF">K470DRAFT_294695</name>
</gene>
<dbReference type="Proteomes" id="UP000799421">
    <property type="component" value="Unassembled WGS sequence"/>
</dbReference>
<dbReference type="AlphaFoldDB" id="A0A6A7BZY9"/>
<evidence type="ECO:0000313" key="2">
    <source>
        <dbReference type="EMBL" id="KAF2860774.1"/>
    </source>
</evidence>
<organism evidence="2 3">
    <name type="scientific">Piedraia hortae CBS 480.64</name>
    <dbReference type="NCBI Taxonomy" id="1314780"/>
    <lineage>
        <taxon>Eukaryota</taxon>
        <taxon>Fungi</taxon>
        <taxon>Dikarya</taxon>
        <taxon>Ascomycota</taxon>
        <taxon>Pezizomycotina</taxon>
        <taxon>Dothideomycetes</taxon>
        <taxon>Dothideomycetidae</taxon>
        <taxon>Capnodiales</taxon>
        <taxon>Piedraiaceae</taxon>
        <taxon>Piedraia</taxon>
    </lineage>
</organism>
<feature type="compositionally biased region" description="Basic and acidic residues" evidence="1">
    <location>
        <begin position="59"/>
        <end position="68"/>
    </location>
</feature>
<evidence type="ECO:0000256" key="1">
    <source>
        <dbReference type="SAM" id="MobiDB-lite"/>
    </source>
</evidence>
<accession>A0A6A7BZY9</accession>
<protein>
    <submittedName>
        <fullName evidence="2">Uncharacterized protein</fullName>
    </submittedName>
</protein>
<reference evidence="2" key="1">
    <citation type="journal article" date="2020" name="Stud. Mycol.">
        <title>101 Dothideomycetes genomes: a test case for predicting lifestyles and emergence of pathogens.</title>
        <authorList>
            <person name="Haridas S."/>
            <person name="Albert R."/>
            <person name="Binder M."/>
            <person name="Bloem J."/>
            <person name="Labutti K."/>
            <person name="Salamov A."/>
            <person name="Andreopoulos B."/>
            <person name="Baker S."/>
            <person name="Barry K."/>
            <person name="Bills G."/>
            <person name="Bluhm B."/>
            <person name="Cannon C."/>
            <person name="Castanera R."/>
            <person name="Culley D."/>
            <person name="Daum C."/>
            <person name="Ezra D."/>
            <person name="Gonzalez J."/>
            <person name="Henrissat B."/>
            <person name="Kuo A."/>
            <person name="Liang C."/>
            <person name="Lipzen A."/>
            <person name="Lutzoni F."/>
            <person name="Magnuson J."/>
            <person name="Mondo S."/>
            <person name="Nolan M."/>
            <person name="Ohm R."/>
            <person name="Pangilinan J."/>
            <person name="Park H.-J."/>
            <person name="Ramirez L."/>
            <person name="Alfaro M."/>
            <person name="Sun H."/>
            <person name="Tritt A."/>
            <person name="Yoshinaga Y."/>
            <person name="Zwiers L.-H."/>
            <person name="Turgeon B."/>
            <person name="Goodwin S."/>
            <person name="Spatafora J."/>
            <person name="Crous P."/>
            <person name="Grigoriev I."/>
        </authorList>
    </citation>
    <scope>NUCLEOTIDE SEQUENCE</scope>
    <source>
        <strain evidence="2">CBS 480.64</strain>
    </source>
</reference>
<sequence>MLTTFEPSAVSGRRRPKYFECDTTGRMVYAGPYVPPNERSSIMSPTKAQSKRLRNPRPSADRSVRESVHGLVSGSVRGSVRRATVNEGLGAVPPTVDLRFLTE</sequence>
<proteinExistence type="predicted"/>
<dbReference type="EMBL" id="MU005978">
    <property type="protein sequence ID" value="KAF2860774.1"/>
    <property type="molecule type" value="Genomic_DNA"/>
</dbReference>
<evidence type="ECO:0000313" key="3">
    <source>
        <dbReference type="Proteomes" id="UP000799421"/>
    </source>
</evidence>
<feature type="compositionally biased region" description="Polar residues" evidence="1">
    <location>
        <begin position="38"/>
        <end position="48"/>
    </location>
</feature>
<keyword evidence="3" id="KW-1185">Reference proteome</keyword>
<feature type="region of interest" description="Disordered" evidence="1">
    <location>
        <begin position="32"/>
        <end position="71"/>
    </location>
</feature>